<evidence type="ECO:0000313" key="3">
    <source>
        <dbReference type="Proteomes" id="UP000002785"/>
    </source>
</evidence>
<dbReference type="AlphaFoldDB" id="B5HPQ0"/>
<organism evidence="2 3">
    <name type="scientific">Streptomyces sviceus (strain ATCC 29083 / DSM 924 / JCM 4929 / NBRC 13980 / NCIMB 11184 / NRRL 5439 / UC 5370)</name>
    <dbReference type="NCBI Taxonomy" id="463191"/>
    <lineage>
        <taxon>Bacteria</taxon>
        <taxon>Bacillati</taxon>
        <taxon>Actinomycetota</taxon>
        <taxon>Actinomycetes</taxon>
        <taxon>Kitasatosporales</taxon>
        <taxon>Streptomycetaceae</taxon>
        <taxon>Streptomyces</taxon>
    </lineage>
</organism>
<gene>
    <name evidence="2" type="ORF">SSEG_01406</name>
</gene>
<dbReference type="HOGENOM" id="CLU_2048482_0_0_11"/>
<reference evidence="2" key="1">
    <citation type="submission" date="2009-10" db="EMBL/GenBank/DDBJ databases">
        <title>The genome sequence of Streptomyces sviceus strain ATCC 29083.</title>
        <authorList>
            <consortium name="The Broad Institute Genome Sequencing Platform"/>
            <consortium name="Broad Institute Microbial Sequencing Center"/>
            <person name="Fischbach M."/>
            <person name="Godfrey P."/>
            <person name="Ward D."/>
            <person name="Young S."/>
            <person name="Zeng Q."/>
            <person name="Koehrsen M."/>
            <person name="Alvarado L."/>
            <person name="Berlin A.M."/>
            <person name="Bochicchio J."/>
            <person name="Borenstein D."/>
            <person name="Chapman S.B."/>
            <person name="Chen Z."/>
            <person name="Engels R."/>
            <person name="Freedman E."/>
            <person name="Gellesch M."/>
            <person name="Goldberg J."/>
            <person name="Griggs A."/>
            <person name="Gujja S."/>
            <person name="Heilman E.R."/>
            <person name="Heiman D.I."/>
            <person name="Hepburn T.A."/>
            <person name="Howarth C."/>
            <person name="Jen D."/>
            <person name="Larson L."/>
            <person name="Lewis B."/>
            <person name="Mehta T."/>
            <person name="Park D."/>
            <person name="Pearson M."/>
            <person name="Richards J."/>
            <person name="Roberts A."/>
            <person name="Saif S."/>
            <person name="Shea T.D."/>
            <person name="Shenoy N."/>
            <person name="Sisk P."/>
            <person name="Stolte C."/>
            <person name="Sykes S.N."/>
            <person name="Thomson T."/>
            <person name="Walk T."/>
            <person name="White J."/>
            <person name="Yandava C."/>
            <person name="Straight P."/>
            <person name="Clardy J."/>
            <person name="Hung D."/>
            <person name="Kolter R."/>
            <person name="Mekalanos J."/>
            <person name="Walker S."/>
            <person name="Walsh C.T."/>
            <person name="Wieland-Brown L.C."/>
            <person name="Haas B."/>
            <person name="Nusbaum C."/>
            <person name="Birren B."/>
        </authorList>
    </citation>
    <scope>NUCLEOTIDE SEQUENCE [LARGE SCALE GENOMIC DNA]</scope>
    <source>
        <strain evidence="2">ATCC 29083</strain>
    </source>
</reference>
<feature type="compositionally biased region" description="Basic and acidic residues" evidence="1">
    <location>
        <begin position="93"/>
        <end position="105"/>
    </location>
</feature>
<accession>B5HPQ0</accession>
<name>B5HPQ0_STRX2</name>
<dbReference type="EMBL" id="CM000951">
    <property type="protein sequence ID" value="EDY54827.2"/>
    <property type="molecule type" value="Genomic_DNA"/>
</dbReference>
<feature type="region of interest" description="Disordered" evidence="1">
    <location>
        <begin position="77"/>
        <end position="120"/>
    </location>
</feature>
<dbReference type="Proteomes" id="UP000002785">
    <property type="component" value="Chromosome"/>
</dbReference>
<keyword evidence="3" id="KW-1185">Reference proteome</keyword>
<proteinExistence type="predicted"/>
<evidence type="ECO:0000313" key="2">
    <source>
        <dbReference type="EMBL" id="EDY54827.2"/>
    </source>
</evidence>
<protein>
    <submittedName>
        <fullName evidence="2">Uncharacterized protein</fullName>
    </submittedName>
</protein>
<feature type="compositionally biased region" description="Polar residues" evidence="1">
    <location>
        <begin position="110"/>
        <end position="120"/>
    </location>
</feature>
<evidence type="ECO:0000256" key="1">
    <source>
        <dbReference type="SAM" id="MobiDB-lite"/>
    </source>
</evidence>
<sequence>MGYDVLPRDRRYLTRRSSTGRQHVAAMFFALCYRRENAAGRGGWPGDPATRDDRVALDHALSHIDTDMTTYAQGLHLERSATQRSAAQRTPHPHPEKVSLTRPDRPPPLQQSKIADTTSP</sequence>